<reference evidence="1 2" key="1">
    <citation type="submission" date="2015-01" db="EMBL/GenBank/DDBJ databases">
        <title>Draft genome of the acidophilic iron oxidizer Acidithrix ferrooxidans strain Py-F3.</title>
        <authorList>
            <person name="Poehlein A."/>
            <person name="Eisen S."/>
            <person name="Schloemann M."/>
            <person name="Johnson B.D."/>
            <person name="Daniel R."/>
            <person name="Muehling M."/>
        </authorList>
    </citation>
    <scope>NUCLEOTIDE SEQUENCE [LARGE SCALE GENOMIC DNA]</scope>
    <source>
        <strain evidence="1 2">Py-F3</strain>
    </source>
</reference>
<evidence type="ECO:0000313" key="2">
    <source>
        <dbReference type="Proteomes" id="UP000032360"/>
    </source>
</evidence>
<name>A0A0D8HLM6_9ACTN</name>
<gene>
    <name evidence="1" type="ORF">AXFE_10930</name>
</gene>
<proteinExistence type="predicted"/>
<dbReference type="AlphaFoldDB" id="A0A0D8HLM6"/>
<dbReference type="Proteomes" id="UP000032360">
    <property type="component" value="Unassembled WGS sequence"/>
</dbReference>
<dbReference type="EMBL" id="JXYS01000026">
    <property type="protein sequence ID" value="KJF17996.1"/>
    <property type="molecule type" value="Genomic_DNA"/>
</dbReference>
<evidence type="ECO:0000313" key="1">
    <source>
        <dbReference type="EMBL" id="KJF17996.1"/>
    </source>
</evidence>
<accession>A0A0D8HLM6</accession>
<sequence length="90" mass="9897">MKSVDPHRQGEICTEVVFNLRYSRGAMTAIGTDCTGGRLDFVNQIGHIAAFGSGVVFEVLDISWSGYFKWHQSIGSLECQSLALESLIDE</sequence>
<comment type="caution">
    <text evidence="1">The sequence shown here is derived from an EMBL/GenBank/DDBJ whole genome shotgun (WGS) entry which is preliminary data.</text>
</comment>
<organism evidence="1 2">
    <name type="scientific">Acidithrix ferrooxidans</name>
    <dbReference type="NCBI Taxonomy" id="1280514"/>
    <lineage>
        <taxon>Bacteria</taxon>
        <taxon>Bacillati</taxon>
        <taxon>Actinomycetota</taxon>
        <taxon>Acidimicrobiia</taxon>
        <taxon>Acidimicrobiales</taxon>
        <taxon>Acidimicrobiaceae</taxon>
        <taxon>Acidithrix</taxon>
    </lineage>
</organism>
<protein>
    <submittedName>
        <fullName evidence="1">Uncharacterized protein</fullName>
    </submittedName>
</protein>
<keyword evidence="2" id="KW-1185">Reference proteome</keyword>